<name>A0A2N5KVZ4_9LACO</name>
<gene>
    <name evidence="2" type="ORF">CYJ79_10725</name>
</gene>
<organism evidence="2 3">
    <name type="scientific">Lactobacillus crispatus</name>
    <dbReference type="NCBI Taxonomy" id="47770"/>
    <lineage>
        <taxon>Bacteria</taxon>
        <taxon>Bacillati</taxon>
        <taxon>Bacillota</taxon>
        <taxon>Bacilli</taxon>
        <taxon>Lactobacillales</taxon>
        <taxon>Lactobacillaceae</taxon>
        <taxon>Lactobacillus</taxon>
    </lineage>
</organism>
<dbReference type="AlphaFoldDB" id="A0A2N5KVZ4"/>
<dbReference type="GO" id="GO:0003677">
    <property type="term" value="F:DNA binding"/>
    <property type="evidence" value="ECO:0007669"/>
    <property type="project" value="InterPro"/>
</dbReference>
<accession>A0A2N5KVZ4</accession>
<comment type="caution">
    <text evidence="2">The sequence shown here is derived from an EMBL/GenBank/DDBJ whole genome shotgun (WGS) entry which is preliminary data.</text>
</comment>
<feature type="domain" description="HTH cro/C1-type" evidence="1">
    <location>
        <begin position="8"/>
        <end position="61"/>
    </location>
</feature>
<dbReference type="InterPro" id="IPR001387">
    <property type="entry name" value="Cro/C1-type_HTH"/>
</dbReference>
<dbReference type="PANTHER" id="PTHR37038">
    <property type="entry name" value="TRANSCRIPTIONAL REGULATOR-RELATED"/>
    <property type="match status" value="1"/>
</dbReference>
<dbReference type="EMBL" id="PKIW01000085">
    <property type="protein sequence ID" value="PLT10418.1"/>
    <property type="molecule type" value="Genomic_DNA"/>
</dbReference>
<dbReference type="RefSeq" id="WP_101883671.1">
    <property type="nucleotide sequence ID" value="NZ_JASPEI010000072.1"/>
</dbReference>
<dbReference type="CDD" id="cd00093">
    <property type="entry name" value="HTH_XRE"/>
    <property type="match status" value="1"/>
</dbReference>
<dbReference type="SUPFAM" id="SSF47413">
    <property type="entry name" value="lambda repressor-like DNA-binding domains"/>
    <property type="match status" value="1"/>
</dbReference>
<dbReference type="InterPro" id="IPR053163">
    <property type="entry name" value="HTH-type_regulator_Rgg"/>
</dbReference>
<evidence type="ECO:0000313" key="3">
    <source>
        <dbReference type="Proteomes" id="UP000235119"/>
    </source>
</evidence>
<proteinExistence type="predicted"/>
<dbReference type="SMART" id="SM00530">
    <property type="entry name" value="HTH_XRE"/>
    <property type="match status" value="1"/>
</dbReference>
<evidence type="ECO:0000259" key="1">
    <source>
        <dbReference type="PROSITE" id="PS50943"/>
    </source>
</evidence>
<dbReference type="InterPro" id="IPR010982">
    <property type="entry name" value="Lambda_DNA-bd_dom_sf"/>
</dbReference>
<protein>
    <submittedName>
        <fullName evidence="2">XRE family transcriptional regulator</fullName>
    </submittedName>
</protein>
<sequence length="273" mass="31461">MMTIGEALKEERIKRGLSIRKMVGDIIDPSSYNKVEKGMRNIGSDALVRLLFLHNIDIKEFFSKLEDSYAPACTIHEKYLDQQMGVAFNQRNLKKAEEVCGEIQELKGKPILKLRAIVAIAYLKNNVENLSEQTKKAIFDQLDKNDDLSNNIEAIKLFANTMPVFTNEQLNYLMHIYISKIIKRNDVSISDQKRFAIASVNYLRACYERKIPLNDSMLEIENYIMKIDDSSFLVYKGVVKLSLAAIKGDKERAEQIKRELIDIGYEIARKWII</sequence>
<dbReference type="InterPro" id="IPR011990">
    <property type="entry name" value="TPR-like_helical_dom_sf"/>
</dbReference>
<dbReference type="Proteomes" id="UP000235119">
    <property type="component" value="Unassembled WGS sequence"/>
</dbReference>
<reference evidence="2 3" key="1">
    <citation type="submission" date="2017-12" db="EMBL/GenBank/DDBJ databases">
        <title>Phylogenetic diversity of female urinary microbiome.</title>
        <authorList>
            <person name="Thomas-White K."/>
            <person name="Wolfe A.J."/>
        </authorList>
    </citation>
    <scope>NUCLEOTIDE SEQUENCE [LARGE SCALE GENOMIC DNA]</scope>
    <source>
        <strain evidence="2 3">UMB0085</strain>
    </source>
</reference>
<dbReference type="Gene3D" id="1.25.40.10">
    <property type="entry name" value="Tetratricopeptide repeat domain"/>
    <property type="match status" value="1"/>
</dbReference>
<evidence type="ECO:0000313" key="2">
    <source>
        <dbReference type="EMBL" id="PLT10418.1"/>
    </source>
</evidence>
<dbReference type="PROSITE" id="PS50943">
    <property type="entry name" value="HTH_CROC1"/>
    <property type="match status" value="1"/>
</dbReference>